<dbReference type="AlphaFoldDB" id="A0A9Q0PWU9"/>
<proteinExistence type="predicted"/>
<evidence type="ECO:0000256" key="1">
    <source>
        <dbReference type="SAM" id="MobiDB-lite"/>
    </source>
</evidence>
<feature type="compositionally biased region" description="Low complexity" evidence="1">
    <location>
        <begin position="51"/>
        <end position="67"/>
    </location>
</feature>
<keyword evidence="3" id="KW-1185">Reference proteome</keyword>
<dbReference type="PANTHER" id="PTHR34197">
    <property type="entry name" value="OS04G0591300 PROTEIN"/>
    <property type="match status" value="1"/>
</dbReference>
<dbReference type="PANTHER" id="PTHR34197:SF2">
    <property type="entry name" value="OS04G0591300 PROTEIN"/>
    <property type="match status" value="1"/>
</dbReference>
<dbReference type="Proteomes" id="UP001151752">
    <property type="component" value="Chromosome 3"/>
</dbReference>
<evidence type="ECO:0000313" key="3">
    <source>
        <dbReference type="Proteomes" id="UP001151752"/>
    </source>
</evidence>
<organism evidence="2 3">
    <name type="scientific">Salix koriyanagi</name>
    <dbReference type="NCBI Taxonomy" id="2511006"/>
    <lineage>
        <taxon>Eukaryota</taxon>
        <taxon>Viridiplantae</taxon>
        <taxon>Streptophyta</taxon>
        <taxon>Embryophyta</taxon>
        <taxon>Tracheophyta</taxon>
        <taxon>Spermatophyta</taxon>
        <taxon>Magnoliopsida</taxon>
        <taxon>eudicotyledons</taxon>
        <taxon>Gunneridae</taxon>
        <taxon>Pentapetalae</taxon>
        <taxon>rosids</taxon>
        <taxon>fabids</taxon>
        <taxon>Malpighiales</taxon>
        <taxon>Salicaceae</taxon>
        <taxon>Saliceae</taxon>
        <taxon>Salix</taxon>
    </lineage>
</organism>
<protein>
    <submittedName>
        <fullName evidence="2">Uncharacterized protein</fullName>
    </submittedName>
</protein>
<feature type="region of interest" description="Disordered" evidence="1">
    <location>
        <begin position="51"/>
        <end position="72"/>
    </location>
</feature>
<accession>A0A9Q0PWU9</accession>
<reference evidence="2" key="1">
    <citation type="submission" date="2022-11" db="EMBL/GenBank/DDBJ databases">
        <authorList>
            <person name="Hyden B.L."/>
            <person name="Feng K."/>
            <person name="Yates T."/>
            <person name="Jawdy S."/>
            <person name="Smart L.B."/>
            <person name="Muchero W."/>
        </authorList>
    </citation>
    <scope>NUCLEOTIDE SEQUENCE</scope>
    <source>
        <tissue evidence="2">Shoot tip</tissue>
    </source>
</reference>
<sequence>MKKRYGNVQSTLSSVAEPVSATCASANASPLSALTALTRDPCACYATAAFSSSGSSSLSSSSHRLSSAAGVGSVGRVSNLIDREPAFRRSRSLAVPFLRSKPSADQNYNSHKTLSSFWSLFKGGHGNRSTAEGD</sequence>
<reference evidence="2" key="2">
    <citation type="journal article" date="2023" name="Int. J. Mol. Sci.">
        <title>De Novo Assembly and Annotation of 11 Diverse Shrub Willow (Salix) Genomes Reveals Novel Gene Organization in Sex-Linked Regions.</title>
        <authorList>
            <person name="Hyden B."/>
            <person name="Feng K."/>
            <person name="Yates T.B."/>
            <person name="Jawdy S."/>
            <person name="Cereghino C."/>
            <person name="Smart L.B."/>
            <person name="Muchero W."/>
        </authorList>
    </citation>
    <scope>NUCLEOTIDE SEQUENCE</scope>
    <source>
        <tissue evidence="2">Shoot tip</tissue>
    </source>
</reference>
<evidence type="ECO:0000313" key="2">
    <source>
        <dbReference type="EMBL" id="KAJ6695843.1"/>
    </source>
</evidence>
<dbReference type="EMBL" id="JAPFFM010000017">
    <property type="protein sequence ID" value="KAJ6695843.1"/>
    <property type="molecule type" value="Genomic_DNA"/>
</dbReference>
<name>A0A9Q0PWU9_9ROSI</name>
<gene>
    <name evidence="2" type="ORF">OIU74_014861</name>
</gene>
<comment type="caution">
    <text evidence="2">The sequence shown here is derived from an EMBL/GenBank/DDBJ whole genome shotgun (WGS) entry which is preliminary data.</text>
</comment>